<organism evidence="1">
    <name type="scientific">marine sediment metagenome</name>
    <dbReference type="NCBI Taxonomy" id="412755"/>
    <lineage>
        <taxon>unclassified sequences</taxon>
        <taxon>metagenomes</taxon>
        <taxon>ecological metagenomes</taxon>
    </lineage>
</organism>
<feature type="non-terminal residue" evidence="1">
    <location>
        <position position="279"/>
    </location>
</feature>
<name>X0U662_9ZZZZ</name>
<sequence>HEALELPLPKQLPAEEVLHRILEEAVKFRPDALLVLNNMGLDRRGVIIGVLSRLPLPVILWYLDNYRFTGPYLADEAPELVVAFSSDKALLPTLNQAGFPHAFYLPLATDISYSAVRYDDRFRFLREKVSYVGGTFTKMVRHFHTDEYEALYHEWRPDFSAAKEEQGHVDLDAVFAPYRERFPSLEAYYNFIAYVVFRETRRYRVGRLTCLLDEPLVVFGIDDWKNYLPEEVVRSPVIYARETPNVYRNSAINLSLATFQQETALNQRLFDVPLCNGFV</sequence>
<dbReference type="EMBL" id="BARS01017157">
    <property type="protein sequence ID" value="GAF94851.1"/>
    <property type="molecule type" value="Genomic_DNA"/>
</dbReference>
<accession>X0U662</accession>
<feature type="non-terminal residue" evidence="1">
    <location>
        <position position="1"/>
    </location>
</feature>
<reference evidence="1" key="1">
    <citation type="journal article" date="2014" name="Front. Microbiol.">
        <title>High frequency of phylogenetically diverse reductive dehalogenase-homologous genes in deep subseafloor sedimentary metagenomes.</title>
        <authorList>
            <person name="Kawai M."/>
            <person name="Futagami T."/>
            <person name="Toyoda A."/>
            <person name="Takaki Y."/>
            <person name="Nishi S."/>
            <person name="Hori S."/>
            <person name="Arai W."/>
            <person name="Tsubouchi T."/>
            <person name="Morono Y."/>
            <person name="Uchiyama I."/>
            <person name="Ito T."/>
            <person name="Fujiyama A."/>
            <person name="Inagaki F."/>
            <person name="Takami H."/>
        </authorList>
    </citation>
    <scope>NUCLEOTIDE SEQUENCE</scope>
    <source>
        <strain evidence="1">Expedition CK06-06</strain>
    </source>
</reference>
<gene>
    <name evidence="1" type="ORF">S01H1_28105</name>
</gene>
<dbReference type="AlphaFoldDB" id="X0U662"/>
<protein>
    <submittedName>
        <fullName evidence="1">Uncharacterized protein</fullName>
    </submittedName>
</protein>
<evidence type="ECO:0000313" key="1">
    <source>
        <dbReference type="EMBL" id="GAF94851.1"/>
    </source>
</evidence>
<comment type="caution">
    <text evidence="1">The sequence shown here is derived from an EMBL/GenBank/DDBJ whole genome shotgun (WGS) entry which is preliminary data.</text>
</comment>
<proteinExistence type="predicted"/>